<dbReference type="InterPro" id="IPR004843">
    <property type="entry name" value="Calcineurin-like_PHP"/>
</dbReference>
<organism evidence="4 6">
    <name type="scientific">Mastigocoleus testarum BC008</name>
    <dbReference type="NCBI Taxonomy" id="371196"/>
    <lineage>
        <taxon>Bacteria</taxon>
        <taxon>Bacillati</taxon>
        <taxon>Cyanobacteriota</taxon>
        <taxon>Cyanophyceae</taxon>
        <taxon>Nostocales</taxon>
        <taxon>Hapalosiphonaceae</taxon>
        <taxon>Mastigocoleus</taxon>
    </lineage>
</organism>
<dbReference type="InterPro" id="IPR018511">
    <property type="entry name" value="Hemolysin-typ_Ca-bd_CS"/>
</dbReference>
<dbReference type="CDD" id="cd00063">
    <property type="entry name" value="FN3"/>
    <property type="match status" value="1"/>
</dbReference>
<dbReference type="InterPro" id="IPR011049">
    <property type="entry name" value="Serralysin-like_metalloprot_C"/>
</dbReference>
<reference evidence="4 6" key="1">
    <citation type="journal article" date="2015" name="Genome Announc.">
        <title>Draft Genome of the Euendolithic (true boring) Cyanobacterium Mastigocoleus testarum strain BC008.</title>
        <authorList>
            <person name="Guida B.S."/>
            <person name="Garcia-Pichel F."/>
        </authorList>
    </citation>
    <scope>NUCLEOTIDE SEQUENCE [LARGE SCALE GENOMIC DNA]</scope>
    <source>
        <strain evidence="4 6">BC008</strain>
    </source>
</reference>
<feature type="compositionally biased region" description="Polar residues" evidence="1">
    <location>
        <begin position="614"/>
        <end position="639"/>
    </location>
</feature>
<dbReference type="InterPro" id="IPR013783">
    <property type="entry name" value="Ig-like_fold"/>
</dbReference>
<evidence type="ECO:0000259" key="3">
    <source>
        <dbReference type="Pfam" id="PF14008"/>
    </source>
</evidence>
<dbReference type="EMBL" id="LMTZ01000124">
    <property type="protein sequence ID" value="KST64300.1"/>
    <property type="molecule type" value="Genomic_DNA"/>
</dbReference>
<sequence length="1090" mass="117319">MASLIQKGSTWKYLDDGSNQGTTWRNLDFNDNNWKTGEAQLGYGDGDEKTTLGFGSNSRNKNITSYFRKNFQVEDPKSVQGLDLSLLRDDGAVVYLNGTEVFRSNMPSGDINYSTAASSAISGADEDTFIKSVIDSGLLRQGDNVLAVEIHQSKASSSDISFDLGLTTSGGGDPGNPGNPTGAVQYEINHNPYLQLGDAPLDGYAGSETDQVEVLWQTIPKNSSVKDSFLVEYRPDNSSASWIAAPQVQKINTGTGNRVNHFTEIDGLKFDSDYEYRVKHLNQNGEVIETFQNKFRTRLPVGDKSSFSFAAYGDSAYTKNINGFRGVQGRINQMDPDFSILLGDNVYNGGSHLESDARLDPDLNPEAAKWMGSHIDYLSYGNHDIRTDGGGPSEDNYSNPIPVAGVTSTAQLPSSERPEHNYSFDYGDVHFATFDSNSLKDSSRLDGQLDWLEKDLAASDAKWKIVFAHHPVAGVPDKPENPGDNYYQQVVPRLKAAGVDLYLTGHSHTYAWSLPLTGQKNGKATYVNDRDKDYAKGAGLVQVVSGMGGKSLRGGSFSKFPFMAAGYTQDTNPASEFGFSNIKVTPDKLTIDYIAADDGSIIDSFSITDDETSNSDTTAPTLALTSPVDNGPNDSNPANNALKLDRTPGEFQFQLQDTGDGVDDKSVTSEAFTITKGGQLVSPQDYSFSYDAVKDLVTLKSTGNGFADGNYEIAINNGTTKIADLAGNQLASTKFTVDVDTATDPVPPTISKISFQQGLNGYTGTLDTYIQESSGNRNHSSASSLNVDGRDRGGSVQSLMRFEDIFGDQAGQISSGAKIKSAKLELEVTNRGDSIEFHRMLQDWSDKDTWGSLNNGIQANDVEAASKADAITGNIDKGLLSVDVTDSLKAWQSNPQSNFGWAILPTDSNGVDFNSAEGKTAPRLQIEFEAKGDPTTPTTPTTPTNPQISGKIIVGTNAADRLIGTPQDDLIQGGDGKDIIDSGNGNDVLTGGSEADTFVYNNLNGGVDTIKDFEIGSDRIDLSNIFKGSIGDDDGDDFDFDDSVKFVRSGSGTKVQVNPFGDDDDSGQFKTLAVLDNINPGQLGQKQFII</sequence>
<dbReference type="GO" id="GO:0016787">
    <property type="term" value="F:hydrolase activity"/>
    <property type="evidence" value="ECO:0007669"/>
    <property type="project" value="InterPro"/>
</dbReference>
<feature type="region of interest" description="Disordered" evidence="1">
    <location>
        <begin position="609"/>
        <end position="643"/>
    </location>
</feature>
<dbReference type="GO" id="GO:0005509">
    <property type="term" value="F:calcium ion binding"/>
    <property type="evidence" value="ECO:0007669"/>
    <property type="project" value="InterPro"/>
</dbReference>
<feature type="domain" description="Purple acid phosphatase C-terminal" evidence="3">
    <location>
        <begin position="540"/>
        <end position="604"/>
    </location>
</feature>
<evidence type="ECO:0000256" key="1">
    <source>
        <dbReference type="SAM" id="MobiDB-lite"/>
    </source>
</evidence>
<dbReference type="InterPro" id="IPR001343">
    <property type="entry name" value="Hemolysn_Ca-bd"/>
</dbReference>
<evidence type="ECO:0000313" key="5">
    <source>
        <dbReference type="EMBL" id="KST64353.1"/>
    </source>
</evidence>
<dbReference type="AlphaFoldDB" id="A0A0V7ZIV0"/>
<evidence type="ECO:0000313" key="6">
    <source>
        <dbReference type="Proteomes" id="UP000053372"/>
    </source>
</evidence>
<feature type="domain" description="Calcineurin-like phosphoesterase" evidence="2">
    <location>
        <begin position="331"/>
        <end position="510"/>
    </location>
</feature>
<dbReference type="SUPFAM" id="SSF51120">
    <property type="entry name" value="beta-Roll"/>
    <property type="match status" value="1"/>
</dbReference>
<dbReference type="GO" id="GO:0005576">
    <property type="term" value="C:extracellular region"/>
    <property type="evidence" value="ECO:0007669"/>
    <property type="project" value="UniProtKB-SubCell"/>
</dbReference>
<dbReference type="PANTHER" id="PTHR45867:SF3">
    <property type="entry name" value="ACID PHOSPHATASE TYPE 7"/>
    <property type="match status" value="1"/>
</dbReference>
<gene>
    <name evidence="4" type="ORF">BC008_16825</name>
    <name evidence="5" type="ORF">BC008_17110</name>
</gene>
<dbReference type="Gene3D" id="3.60.21.10">
    <property type="match status" value="1"/>
</dbReference>
<accession>A0A0V7ZIV0</accession>
<dbReference type="Gene3D" id="2.150.10.10">
    <property type="entry name" value="Serralysin-like metalloprotease, C-terminal"/>
    <property type="match status" value="1"/>
</dbReference>
<dbReference type="EMBL" id="LMTZ01000123">
    <property type="protein sequence ID" value="KST64353.1"/>
    <property type="molecule type" value="Genomic_DNA"/>
</dbReference>
<dbReference type="SUPFAM" id="SSF56300">
    <property type="entry name" value="Metallo-dependent phosphatases"/>
    <property type="match status" value="1"/>
</dbReference>
<evidence type="ECO:0000313" key="4">
    <source>
        <dbReference type="EMBL" id="KST64300.1"/>
    </source>
</evidence>
<dbReference type="InterPro" id="IPR025733">
    <property type="entry name" value="PAPs_C"/>
</dbReference>
<evidence type="ECO:0008006" key="7">
    <source>
        <dbReference type="Google" id="ProtNLM"/>
    </source>
</evidence>
<comment type="caution">
    <text evidence="4">The sequence shown here is derived from an EMBL/GenBank/DDBJ whole genome shotgun (WGS) entry which is preliminary data.</text>
</comment>
<keyword evidence="6" id="KW-1185">Reference proteome</keyword>
<dbReference type="Pfam" id="PF00353">
    <property type="entry name" value="HemolysinCabind"/>
    <property type="match status" value="1"/>
</dbReference>
<protein>
    <recommendedName>
        <fullName evidence="7">Fibronectin type-III domain-containing protein</fullName>
    </recommendedName>
</protein>
<dbReference type="Gene3D" id="2.60.40.10">
    <property type="entry name" value="Immunoglobulins"/>
    <property type="match status" value="1"/>
</dbReference>
<dbReference type="Proteomes" id="UP000053372">
    <property type="component" value="Unassembled WGS sequence"/>
</dbReference>
<proteinExistence type="predicted"/>
<dbReference type="InterPro" id="IPR003961">
    <property type="entry name" value="FN3_dom"/>
</dbReference>
<feature type="compositionally biased region" description="Low complexity" evidence="1">
    <location>
        <begin position="934"/>
        <end position="944"/>
    </location>
</feature>
<name>A0A0V7ZIV0_9CYAN</name>
<evidence type="ECO:0000259" key="2">
    <source>
        <dbReference type="Pfam" id="PF00149"/>
    </source>
</evidence>
<dbReference type="PANTHER" id="PTHR45867">
    <property type="entry name" value="PURPLE ACID PHOSPHATASE"/>
    <property type="match status" value="1"/>
</dbReference>
<dbReference type="RefSeq" id="WP_027842222.1">
    <property type="nucleotide sequence ID" value="NZ_LMTZ01000123.1"/>
</dbReference>
<feature type="region of interest" description="Disordered" evidence="1">
    <location>
        <begin position="930"/>
        <end position="949"/>
    </location>
</feature>
<dbReference type="OrthoDB" id="9809781at2"/>
<dbReference type="Pfam" id="PF14008">
    <property type="entry name" value="Metallophos_C"/>
    <property type="match status" value="1"/>
</dbReference>
<dbReference type="Gene3D" id="2.60.120.260">
    <property type="entry name" value="Galactose-binding domain-like"/>
    <property type="match status" value="1"/>
</dbReference>
<dbReference type="Pfam" id="PF00149">
    <property type="entry name" value="Metallophos"/>
    <property type="match status" value="1"/>
</dbReference>
<dbReference type="InterPro" id="IPR029052">
    <property type="entry name" value="Metallo-depent_PP-like"/>
</dbReference>
<dbReference type="PROSITE" id="PS00330">
    <property type="entry name" value="HEMOLYSIN_CALCIUM"/>
    <property type="match status" value="1"/>
</dbReference>
<dbReference type="NCBIfam" id="NF033679">
    <property type="entry name" value="DNRLRE_dom"/>
    <property type="match status" value="1"/>
</dbReference>